<evidence type="ECO:0000313" key="3">
    <source>
        <dbReference type="Proteomes" id="UP001141552"/>
    </source>
</evidence>
<reference evidence="2" key="2">
    <citation type="journal article" date="2023" name="Plants (Basel)">
        <title>Annotation of the Turnera subulata (Passifloraceae) Draft Genome Reveals the S-Locus Evolved after the Divergence of Turneroideae from Passifloroideae in a Stepwise Manner.</title>
        <authorList>
            <person name="Henning P.M."/>
            <person name="Roalson E.H."/>
            <person name="Mir W."/>
            <person name="McCubbin A.G."/>
            <person name="Shore J.S."/>
        </authorList>
    </citation>
    <scope>NUCLEOTIDE SEQUENCE</scope>
    <source>
        <strain evidence="2">F60SS</strain>
    </source>
</reference>
<protein>
    <submittedName>
        <fullName evidence="2">Uncharacterized protein</fullName>
    </submittedName>
</protein>
<dbReference type="Proteomes" id="UP001141552">
    <property type="component" value="Unassembled WGS sequence"/>
</dbReference>
<evidence type="ECO:0000313" key="2">
    <source>
        <dbReference type="EMBL" id="KAJ4842371.1"/>
    </source>
</evidence>
<proteinExistence type="predicted"/>
<gene>
    <name evidence="2" type="ORF">Tsubulata_015731</name>
</gene>
<feature type="compositionally biased region" description="Basic and acidic residues" evidence="1">
    <location>
        <begin position="1"/>
        <end position="15"/>
    </location>
</feature>
<organism evidence="2 3">
    <name type="scientific">Turnera subulata</name>
    <dbReference type="NCBI Taxonomy" id="218843"/>
    <lineage>
        <taxon>Eukaryota</taxon>
        <taxon>Viridiplantae</taxon>
        <taxon>Streptophyta</taxon>
        <taxon>Embryophyta</taxon>
        <taxon>Tracheophyta</taxon>
        <taxon>Spermatophyta</taxon>
        <taxon>Magnoliopsida</taxon>
        <taxon>eudicotyledons</taxon>
        <taxon>Gunneridae</taxon>
        <taxon>Pentapetalae</taxon>
        <taxon>rosids</taxon>
        <taxon>fabids</taxon>
        <taxon>Malpighiales</taxon>
        <taxon>Passifloraceae</taxon>
        <taxon>Turnera</taxon>
    </lineage>
</organism>
<feature type="region of interest" description="Disordered" evidence="1">
    <location>
        <begin position="1"/>
        <end position="58"/>
    </location>
</feature>
<reference evidence="2" key="1">
    <citation type="submission" date="2022-02" db="EMBL/GenBank/DDBJ databases">
        <authorList>
            <person name="Henning P.M."/>
            <person name="McCubbin A.G."/>
            <person name="Shore J.S."/>
        </authorList>
    </citation>
    <scope>NUCLEOTIDE SEQUENCE</scope>
    <source>
        <strain evidence="2">F60SS</strain>
        <tissue evidence="2">Leaves</tissue>
    </source>
</reference>
<accession>A0A9Q0JH42</accession>
<evidence type="ECO:0000256" key="1">
    <source>
        <dbReference type="SAM" id="MobiDB-lite"/>
    </source>
</evidence>
<dbReference type="EMBL" id="JAKUCV010002505">
    <property type="protein sequence ID" value="KAJ4842371.1"/>
    <property type="molecule type" value="Genomic_DNA"/>
</dbReference>
<sequence>MHGDAEPEPDLEPHHQPGLPPPSSLPTQDPLHAPLLRYRSPPSRGPPGAPGGSQVEACEETQGFVRFVAAT</sequence>
<name>A0A9Q0JH42_9ROSI</name>
<feature type="compositionally biased region" description="Low complexity" evidence="1">
    <location>
        <begin position="33"/>
        <end position="42"/>
    </location>
</feature>
<dbReference type="AlphaFoldDB" id="A0A9Q0JH42"/>
<keyword evidence="3" id="KW-1185">Reference proteome</keyword>
<comment type="caution">
    <text evidence="2">The sequence shown here is derived from an EMBL/GenBank/DDBJ whole genome shotgun (WGS) entry which is preliminary data.</text>
</comment>